<dbReference type="EC" id="2.7.7.7" evidence="2"/>
<name>A7E1W5_9GAMA</name>
<keyword evidence="5" id="KW-0235">DNA replication</keyword>
<dbReference type="InterPro" id="IPR006134">
    <property type="entry name" value="DNA-dir_DNA_pol_B_multi_dom"/>
</dbReference>
<evidence type="ECO:0000259" key="11">
    <source>
        <dbReference type="Pfam" id="PF00136"/>
    </source>
</evidence>
<feature type="domain" description="DNA-directed DNA polymerase family B exonuclease" evidence="12">
    <location>
        <begin position="226"/>
        <end position="457"/>
    </location>
</feature>
<dbReference type="Gene3D" id="3.30.420.10">
    <property type="entry name" value="Ribonuclease H-like superfamily/Ribonuclease H"/>
    <property type="match status" value="1"/>
</dbReference>
<comment type="catalytic activity">
    <reaction evidence="9">
        <text>DNA(n) + a 2'-deoxyribonucleoside 5'-triphosphate = DNA(n+1) + diphosphate</text>
        <dbReference type="Rhea" id="RHEA:22508"/>
        <dbReference type="Rhea" id="RHEA-COMP:17339"/>
        <dbReference type="Rhea" id="RHEA-COMP:17340"/>
        <dbReference type="ChEBI" id="CHEBI:33019"/>
        <dbReference type="ChEBI" id="CHEBI:61560"/>
        <dbReference type="ChEBI" id="CHEBI:173112"/>
        <dbReference type="EC" id="2.7.7.7"/>
    </reaction>
</comment>
<dbReference type="Gene3D" id="1.10.287.690">
    <property type="entry name" value="Helix hairpin bin"/>
    <property type="match status" value="1"/>
</dbReference>
<gene>
    <name evidence="13" type="primary">DPOL</name>
</gene>
<keyword evidence="4" id="KW-0548">Nucleotidyltransferase</keyword>
<reference evidence="13" key="1">
    <citation type="journal article" date="2007" name="J. Virol.">
        <title>Identification of novel rodent herpesviruses, including the first gammaherpesvirus of Mus musculus.</title>
        <authorList>
            <person name="Ehlers B."/>
            <person name="Kuchler J."/>
            <person name="Yasmum N."/>
            <person name="Dural G."/>
            <person name="Voigt S."/>
            <person name="Schmidt-Chanasit J."/>
            <person name="Jakel T."/>
            <person name="Matuschka F.R."/>
            <person name="Richter D."/>
            <person name="Essbauer S."/>
            <person name="Hughes D.J."/>
            <person name="Summers C."/>
            <person name="Bennett M."/>
            <person name="Stewart J.P."/>
            <person name="Ulrich R.G."/>
        </authorList>
    </citation>
    <scope>NUCLEOTIDE SEQUENCE</scope>
</reference>
<evidence type="ECO:0000256" key="3">
    <source>
        <dbReference type="ARBA" id="ARBA00022679"/>
    </source>
</evidence>
<dbReference type="GO" id="GO:0003887">
    <property type="term" value="F:DNA-directed DNA polymerase activity"/>
    <property type="evidence" value="ECO:0007669"/>
    <property type="project" value="UniProtKB-KW"/>
</dbReference>
<dbReference type="InterPro" id="IPR012337">
    <property type="entry name" value="RNaseH-like_sf"/>
</dbReference>
<dbReference type="PRINTS" id="PR00106">
    <property type="entry name" value="DNAPOLB"/>
</dbReference>
<dbReference type="GO" id="GO:0039693">
    <property type="term" value="P:viral DNA genome replication"/>
    <property type="evidence" value="ECO:0007669"/>
    <property type="project" value="UniProtKB-KW"/>
</dbReference>
<dbReference type="PANTHER" id="PTHR10322:SF23">
    <property type="entry name" value="DNA POLYMERASE DELTA CATALYTIC SUBUNIT"/>
    <property type="match status" value="1"/>
</dbReference>
<keyword evidence="8" id="KW-0238">DNA-binding</keyword>
<evidence type="ECO:0000256" key="2">
    <source>
        <dbReference type="ARBA" id="ARBA00012417"/>
    </source>
</evidence>
<feature type="domain" description="DNA-directed DNA polymerase family B multifunctional" evidence="11">
    <location>
        <begin position="521"/>
        <end position="752"/>
    </location>
</feature>
<keyword evidence="7" id="KW-1194">Viral DNA replication</keyword>
<evidence type="ECO:0000259" key="12">
    <source>
        <dbReference type="Pfam" id="PF03104"/>
    </source>
</evidence>
<keyword evidence="3" id="KW-0808">Transferase</keyword>
<evidence type="ECO:0000256" key="5">
    <source>
        <dbReference type="ARBA" id="ARBA00022705"/>
    </source>
</evidence>
<dbReference type="GO" id="GO:0003677">
    <property type="term" value="F:DNA binding"/>
    <property type="evidence" value="ECO:0007669"/>
    <property type="project" value="UniProtKB-KW"/>
</dbReference>
<dbReference type="SUPFAM" id="SSF56672">
    <property type="entry name" value="DNA/RNA polymerases"/>
    <property type="match status" value="1"/>
</dbReference>
<comment type="similarity">
    <text evidence="1">Belongs to the DNA polymerase type-B family.</text>
</comment>
<dbReference type="SMART" id="SM00486">
    <property type="entry name" value="POLBc"/>
    <property type="match status" value="1"/>
</dbReference>
<accession>A7E1W5</accession>
<protein>
    <recommendedName>
        <fullName evidence="2">DNA-directed DNA polymerase</fullName>
        <ecNumber evidence="2">2.7.7.7</ecNumber>
    </recommendedName>
</protein>
<dbReference type="InterPro" id="IPR043502">
    <property type="entry name" value="DNA/RNA_pol_sf"/>
</dbReference>
<dbReference type="Pfam" id="PF00136">
    <property type="entry name" value="DNA_pol_B"/>
    <property type="match status" value="1"/>
</dbReference>
<organism evidence="13">
    <name type="scientific">Mus musculus rhadinovirus 1</name>
    <dbReference type="NCBI Taxonomy" id="308714"/>
    <lineage>
        <taxon>Viruses</taxon>
        <taxon>Duplodnaviria</taxon>
        <taxon>Heunggongvirae</taxon>
        <taxon>Peploviricota</taxon>
        <taxon>Herviviricetes</taxon>
        <taxon>Herpesvirales</taxon>
        <taxon>Orthoherpesviridae</taxon>
        <taxon>Gammaherpesvirinae</taxon>
        <taxon>Rhadinovirus</taxon>
    </lineage>
</organism>
<evidence type="ECO:0000256" key="7">
    <source>
        <dbReference type="ARBA" id="ARBA00023109"/>
    </source>
</evidence>
<dbReference type="EMBL" id="AY854167">
    <property type="protein sequence ID" value="AAW55992.1"/>
    <property type="molecule type" value="Genomic_DNA"/>
</dbReference>
<dbReference type="SUPFAM" id="SSF53098">
    <property type="entry name" value="Ribonuclease H-like"/>
    <property type="match status" value="1"/>
</dbReference>
<dbReference type="GO" id="GO:0006261">
    <property type="term" value="P:DNA-templated DNA replication"/>
    <property type="evidence" value="ECO:0007669"/>
    <property type="project" value="TreeGrafter"/>
</dbReference>
<proteinExistence type="inferred from homology"/>
<evidence type="ECO:0000256" key="9">
    <source>
        <dbReference type="ARBA" id="ARBA00049244"/>
    </source>
</evidence>
<dbReference type="InterPro" id="IPR006133">
    <property type="entry name" value="DNA-dir_DNA_pol_B_exonuc"/>
</dbReference>
<dbReference type="InterPro" id="IPR036397">
    <property type="entry name" value="RNaseH_sf"/>
</dbReference>
<dbReference type="InterPro" id="IPR050240">
    <property type="entry name" value="DNA_pol_type-B"/>
</dbReference>
<dbReference type="Gene3D" id="3.90.1600.10">
    <property type="entry name" value="Palm domain of DNA polymerase"/>
    <property type="match status" value="1"/>
</dbReference>
<dbReference type="Pfam" id="PF03104">
    <property type="entry name" value="DNA_pol_B_exo1"/>
    <property type="match status" value="1"/>
</dbReference>
<dbReference type="PANTHER" id="PTHR10322">
    <property type="entry name" value="DNA POLYMERASE CATALYTIC SUBUNIT"/>
    <property type="match status" value="1"/>
</dbReference>
<feature type="non-terminal residue" evidence="13">
    <location>
        <position position="752"/>
    </location>
</feature>
<dbReference type="InterPro" id="IPR023211">
    <property type="entry name" value="DNA_pol_palm_dom_sf"/>
</dbReference>
<evidence type="ECO:0000256" key="10">
    <source>
        <dbReference type="SAM" id="MobiDB-lite"/>
    </source>
</evidence>
<evidence type="ECO:0000256" key="1">
    <source>
        <dbReference type="ARBA" id="ARBA00005755"/>
    </source>
</evidence>
<dbReference type="Gene3D" id="3.30.342.10">
    <property type="entry name" value="DNA Polymerase, chain B, domain 1"/>
    <property type="match status" value="1"/>
</dbReference>
<evidence type="ECO:0000313" key="13">
    <source>
        <dbReference type="EMBL" id="AAW55992.1"/>
    </source>
</evidence>
<sequence>MDFYNPYIIKGKFSKKHSARRAELQDLTRIVPDCLRNPGSRELTVAKTSSPPVVFKDDRCHRVLSPGDASASFWSETPGAGDGPSEGGICQEPREVQFHVYDVVETTYYEDMLDDVPLRFQGDVVPSGIVLKLLGRTLDGQSVCVNVFRQKLYFYVSGGSCEELHRVIKFAINEGRDKNVSFFINRVSKRILEKFDRETHDVFRVELGSQSSLYRITTRLEHSGFRLYESRVDAVTRFILDHDFGTFGWYTAQGAIPRPRNRRNAWTALEFDCAVDDLRYDHECALWPNYRILSFDIECIGDSGFPTATNMADMIIQISCVFWSIHSTDYRKVLLTVGTCEKLEGVEVYEFPSEFDLLYGLFALMRDGDVEFITGYNIANFDLQYIIDRATQVYNIDPTNFSRVKSGRQFEVVRPRENLGCFSRASSKIKVAGIVPIDMYNVCKDKLSLSDYKLNTVAACCLKSQKDDVSYKEIPVLFRQGPAGRAKVGRYCVMDSVLVMDLLRFFMTHVEISEISKISRIPLRKVLSDGQQIRVFTCLLAAAAKRGYILPSTAKGSEDGYQGATVINPIPGFYNEPVLVVDFASLYPSIIQAHNLCYSTMIHPADLPRHGLGPGDYDTYLLPSGPIHFVKPAIADSLLANLLTAWLEKRKAIRSRLATCEDESLRVILDKQQLAIKVTCNSVYGFTGVASGLLPCIRIAETVTFLGRRMLDRSKEFVDHLSMDELRRIAGRPLAVSEDSSIKVIYGDTDSV</sequence>
<evidence type="ECO:0000256" key="4">
    <source>
        <dbReference type="ARBA" id="ARBA00022695"/>
    </source>
</evidence>
<dbReference type="InterPro" id="IPR006172">
    <property type="entry name" value="DNA-dir_DNA_pol_B"/>
</dbReference>
<feature type="region of interest" description="Disordered" evidence="10">
    <location>
        <begin position="69"/>
        <end position="88"/>
    </location>
</feature>
<dbReference type="GO" id="GO:0000166">
    <property type="term" value="F:nucleotide binding"/>
    <property type="evidence" value="ECO:0007669"/>
    <property type="project" value="InterPro"/>
</dbReference>
<evidence type="ECO:0000256" key="8">
    <source>
        <dbReference type="ARBA" id="ARBA00023125"/>
    </source>
</evidence>
<keyword evidence="6" id="KW-0239">DNA-directed DNA polymerase</keyword>
<evidence type="ECO:0000256" key="6">
    <source>
        <dbReference type="ARBA" id="ARBA00022932"/>
    </source>
</evidence>